<proteinExistence type="predicted"/>
<comment type="caution">
    <text evidence="1">The sequence shown here is derived from an EMBL/GenBank/DDBJ whole genome shotgun (WGS) entry which is preliminary data.</text>
</comment>
<accession>A0A9Q1ERG0</accession>
<evidence type="ECO:0000313" key="2">
    <source>
        <dbReference type="Proteomes" id="UP001152622"/>
    </source>
</evidence>
<reference evidence="1" key="1">
    <citation type="journal article" date="2023" name="Science">
        <title>Genome structures resolve the early diversification of teleost fishes.</title>
        <authorList>
            <person name="Parey E."/>
            <person name="Louis A."/>
            <person name="Montfort J."/>
            <person name="Bouchez O."/>
            <person name="Roques C."/>
            <person name="Iampietro C."/>
            <person name="Lluch J."/>
            <person name="Castinel A."/>
            <person name="Donnadieu C."/>
            <person name="Desvignes T."/>
            <person name="Floi Bucao C."/>
            <person name="Jouanno E."/>
            <person name="Wen M."/>
            <person name="Mejri S."/>
            <person name="Dirks R."/>
            <person name="Jansen H."/>
            <person name="Henkel C."/>
            <person name="Chen W.J."/>
            <person name="Zahm M."/>
            <person name="Cabau C."/>
            <person name="Klopp C."/>
            <person name="Thompson A.W."/>
            <person name="Robinson-Rechavi M."/>
            <person name="Braasch I."/>
            <person name="Lecointre G."/>
            <person name="Bobe J."/>
            <person name="Postlethwait J.H."/>
            <person name="Berthelot C."/>
            <person name="Roest Crollius H."/>
            <person name="Guiguen Y."/>
        </authorList>
    </citation>
    <scope>NUCLEOTIDE SEQUENCE</scope>
    <source>
        <strain evidence="1">WJC10195</strain>
    </source>
</reference>
<dbReference type="AlphaFoldDB" id="A0A9Q1ERG0"/>
<dbReference type="EMBL" id="JAINUF010000013">
    <property type="protein sequence ID" value="KAJ8343658.1"/>
    <property type="molecule type" value="Genomic_DNA"/>
</dbReference>
<protein>
    <submittedName>
        <fullName evidence="1">Uncharacterized protein</fullName>
    </submittedName>
</protein>
<evidence type="ECO:0000313" key="1">
    <source>
        <dbReference type="EMBL" id="KAJ8343658.1"/>
    </source>
</evidence>
<name>A0A9Q1ERG0_SYNKA</name>
<gene>
    <name evidence="1" type="ORF">SKAU_G00309870</name>
</gene>
<sequence length="227" mass="24026">MDALASSAGSQLAKARKRILASDGQEGVCICAALALSWRGAGLLASPRRVLKGTHPLSPRAFIAPLAGKRVGKVEHYSHVIAFPLHSLSPACPRKPVLPRASVGTGERTAGELKPRPLHVRQLPERRLNMTPACRAPPGHCSCRAATHKAGAGGDLNPRRASEQGDQLGLRRAGETSSLRLLGWRRTASRGRCGRSAVALPLKVAAFHRSSLLPMDGGRSEASGTER</sequence>
<organism evidence="1 2">
    <name type="scientific">Synaphobranchus kaupii</name>
    <name type="common">Kaup's arrowtooth eel</name>
    <dbReference type="NCBI Taxonomy" id="118154"/>
    <lineage>
        <taxon>Eukaryota</taxon>
        <taxon>Metazoa</taxon>
        <taxon>Chordata</taxon>
        <taxon>Craniata</taxon>
        <taxon>Vertebrata</taxon>
        <taxon>Euteleostomi</taxon>
        <taxon>Actinopterygii</taxon>
        <taxon>Neopterygii</taxon>
        <taxon>Teleostei</taxon>
        <taxon>Anguilliformes</taxon>
        <taxon>Synaphobranchidae</taxon>
        <taxon>Synaphobranchus</taxon>
    </lineage>
</organism>
<keyword evidence="2" id="KW-1185">Reference proteome</keyword>
<dbReference type="Proteomes" id="UP001152622">
    <property type="component" value="Chromosome 13"/>
</dbReference>